<evidence type="ECO:0000256" key="6">
    <source>
        <dbReference type="ARBA" id="ARBA00022723"/>
    </source>
</evidence>
<feature type="domain" description="Aminotransferase class V" evidence="11">
    <location>
        <begin position="16"/>
        <end position="358"/>
    </location>
</feature>
<evidence type="ECO:0000256" key="3">
    <source>
        <dbReference type="ARBA" id="ARBA00006490"/>
    </source>
</evidence>
<dbReference type="InterPro" id="IPR015421">
    <property type="entry name" value="PyrdxlP-dep_Trfase_major"/>
</dbReference>
<comment type="cofactor">
    <cofactor evidence="1">
        <name>pyridoxal 5'-phosphate</name>
        <dbReference type="ChEBI" id="CHEBI:597326"/>
    </cofactor>
</comment>
<comment type="caution">
    <text evidence="12">The sequence shown here is derived from an EMBL/GenBank/DDBJ whole genome shotgun (WGS) entry which is preliminary data.</text>
</comment>
<dbReference type="InterPro" id="IPR015422">
    <property type="entry name" value="PyrdxlP-dep_Trfase_small"/>
</dbReference>
<sequence>MLSPPDLIRSMAEPRIYLDHAATTPVLPEARAAMMAGIEFWANPSSPHADGRAARAALEDARRQIAGALDWDGEVILTSGASEAIALAMLSSKTDGWIISPTEHDAVQRIAERAPDARSVLRLAVDLDGQLVMASLQRALDTGSKRPLVIVQSVNSETGVQQDIVAVTALAHEAKALVLCDCSQSAGKIPLPNADFIVVSAHKLGGPPGIGALLVRDPGALNPSGGQEKGYRSGTENVPAALGFAAALSVSRNWIDRAADLRHQLESAIRGAGGEVVAHGAPRLPTIGSYRMPGVQANAQLIQFDLAGVSVSAGSACSSGTLKTSAVLTAMGWDEKAAGEVVRVSFGPSTTRAHVYRFIELWRAMAERVRS</sequence>
<evidence type="ECO:0000313" key="12">
    <source>
        <dbReference type="EMBL" id="GGB67361.1"/>
    </source>
</evidence>
<keyword evidence="6" id="KW-0479">Metal-binding</keyword>
<proteinExistence type="inferred from homology"/>
<name>A0ABQ1JHP3_9SPHN</name>
<protein>
    <recommendedName>
        <fullName evidence="4">Cysteine desulfurase</fullName>
    </recommendedName>
</protein>
<evidence type="ECO:0000256" key="2">
    <source>
        <dbReference type="ARBA" id="ARBA00003120"/>
    </source>
</evidence>
<evidence type="ECO:0000256" key="10">
    <source>
        <dbReference type="ARBA" id="ARBA00050776"/>
    </source>
</evidence>
<reference evidence="13" key="1">
    <citation type="journal article" date="2019" name="Int. J. Syst. Evol. Microbiol.">
        <title>The Global Catalogue of Microorganisms (GCM) 10K type strain sequencing project: providing services to taxonomists for standard genome sequencing and annotation.</title>
        <authorList>
            <consortium name="The Broad Institute Genomics Platform"/>
            <consortium name="The Broad Institute Genome Sequencing Center for Infectious Disease"/>
            <person name="Wu L."/>
            <person name="Ma J."/>
        </authorList>
    </citation>
    <scope>NUCLEOTIDE SEQUENCE [LARGE SCALE GENOMIC DNA]</scope>
    <source>
        <strain evidence="13">CGMCC 1.12851</strain>
    </source>
</reference>
<dbReference type="EMBL" id="BMGD01000003">
    <property type="protein sequence ID" value="GGB67361.1"/>
    <property type="molecule type" value="Genomic_DNA"/>
</dbReference>
<evidence type="ECO:0000256" key="8">
    <source>
        <dbReference type="ARBA" id="ARBA00023004"/>
    </source>
</evidence>
<gene>
    <name evidence="12" type="ORF">GCM10010833_23220</name>
</gene>
<keyword evidence="8" id="KW-0408">Iron</keyword>
<comment type="function">
    <text evidence="2">Catalyzes the removal of elemental sulfur atoms from cysteine to produce alanine. Seems to participate in the biosynthesis of the nitrogenase metalloclusters by providing the inorganic sulfur required for the Fe-S core formation.</text>
</comment>
<evidence type="ECO:0000259" key="11">
    <source>
        <dbReference type="Pfam" id="PF00266"/>
    </source>
</evidence>
<keyword evidence="13" id="KW-1185">Reference proteome</keyword>
<dbReference type="Pfam" id="PF00266">
    <property type="entry name" value="Aminotran_5"/>
    <property type="match status" value="1"/>
</dbReference>
<evidence type="ECO:0000256" key="4">
    <source>
        <dbReference type="ARBA" id="ARBA00013558"/>
    </source>
</evidence>
<accession>A0ABQ1JHP3</accession>
<dbReference type="InterPro" id="IPR016454">
    <property type="entry name" value="Cysteine_dSase"/>
</dbReference>
<keyword evidence="5" id="KW-0808">Transferase</keyword>
<evidence type="ECO:0000256" key="9">
    <source>
        <dbReference type="ARBA" id="ARBA00023014"/>
    </source>
</evidence>
<dbReference type="Gene3D" id="3.90.1150.10">
    <property type="entry name" value="Aspartate Aminotransferase, domain 1"/>
    <property type="match status" value="1"/>
</dbReference>
<dbReference type="SUPFAM" id="SSF53383">
    <property type="entry name" value="PLP-dependent transferases"/>
    <property type="match status" value="1"/>
</dbReference>
<keyword evidence="7" id="KW-0663">Pyridoxal phosphate</keyword>
<evidence type="ECO:0000256" key="7">
    <source>
        <dbReference type="ARBA" id="ARBA00022898"/>
    </source>
</evidence>
<evidence type="ECO:0000256" key="5">
    <source>
        <dbReference type="ARBA" id="ARBA00022679"/>
    </source>
</evidence>
<dbReference type="PANTHER" id="PTHR11601">
    <property type="entry name" value="CYSTEINE DESULFURYLASE FAMILY MEMBER"/>
    <property type="match status" value="1"/>
</dbReference>
<comment type="catalytic activity">
    <reaction evidence="10">
        <text>(sulfur carrier)-H + L-cysteine = (sulfur carrier)-SH + L-alanine</text>
        <dbReference type="Rhea" id="RHEA:43892"/>
        <dbReference type="Rhea" id="RHEA-COMP:14737"/>
        <dbReference type="Rhea" id="RHEA-COMP:14739"/>
        <dbReference type="ChEBI" id="CHEBI:29917"/>
        <dbReference type="ChEBI" id="CHEBI:35235"/>
        <dbReference type="ChEBI" id="CHEBI:57972"/>
        <dbReference type="ChEBI" id="CHEBI:64428"/>
        <dbReference type="EC" id="2.8.1.7"/>
    </reaction>
</comment>
<dbReference type="InterPro" id="IPR015424">
    <property type="entry name" value="PyrdxlP-dep_Trfase"/>
</dbReference>
<dbReference type="Gene3D" id="1.10.260.50">
    <property type="match status" value="1"/>
</dbReference>
<organism evidence="12 13">
    <name type="scientific">Blastomonas aquatica</name>
    <dbReference type="NCBI Taxonomy" id="1510276"/>
    <lineage>
        <taxon>Bacteria</taxon>
        <taxon>Pseudomonadati</taxon>
        <taxon>Pseudomonadota</taxon>
        <taxon>Alphaproteobacteria</taxon>
        <taxon>Sphingomonadales</taxon>
        <taxon>Sphingomonadaceae</taxon>
        <taxon>Blastomonas</taxon>
    </lineage>
</organism>
<evidence type="ECO:0000313" key="13">
    <source>
        <dbReference type="Proteomes" id="UP000614261"/>
    </source>
</evidence>
<dbReference type="Proteomes" id="UP000614261">
    <property type="component" value="Unassembled WGS sequence"/>
</dbReference>
<dbReference type="Gene3D" id="3.40.640.10">
    <property type="entry name" value="Type I PLP-dependent aspartate aminotransferase-like (Major domain)"/>
    <property type="match status" value="1"/>
</dbReference>
<keyword evidence="9" id="KW-0411">Iron-sulfur</keyword>
<dbReference type="PANTHER" id="PTHR11601:SF34">
    <property type="entry name" value="CYSTEINE DESULFURASE"/>
    <property type="match status" value="1"/>
</dbReference>
<comment type="similarity">
    <text evidence="3">Belongs to the class-V pyridoxal-phosphate-dependent aminotransferase family. NifS/IscS subfamily.</text>
</comment>
<dbReference type="PIRSF" id="PIRSF005572">
    <property type="entry name" value="NifS"/>
    <property type="match status" value="1"/>
</dbReference>
<evidence type="ECO:0000256" key="1">
    <source>
        <dbReference type="ARBA" id="ARBA00001933"/>
    </source>
</evidence>
<dbReference type="InterPro" id="IPR000192">
    <property type="entry name" value="Aminotrans_V_dom"/>
</dbReference>